<reference evidence="2" key="1">
    <citation type="submission" date="2022-08" db="EMBL/GenBank/DDBJ databases">
        <authorList>
            <consortium name="DOE Joint Genome Institute"/>
            <person name="Min B."/>
            <person name="Sierra-Patev S."/>
            <person name="Naranjo-Ortiz M."/>
            <person name="Looney B."/>
            <person name="Konkel Z."/>
            <person name="Slot J.C."/>
            <person name="Sakamoto Y."/>
            <person name="Steenwyk J.L."/>
            <person name="Rokas A."/>
            <person name="Carro J."/>
            <person name="Camarero S."/>
            <person name="Ferreira P."/>
            <person name="Molpeceres G."/>
            <person name="Ruiz-duenas F.J."/>
            <person name="Serrano A."/>
            <person name="Henrissat B."/>
            <person name="Drula E."/>
            <person name="Hughes K.W."/>
            <person name="Mata J.L."/>
            <person name="Ishikawa N.K."/>
            <person name="Vargas-Isla R."/>
            <person name="Ushijima S."/>
            <person name="Smith C.A."/>
            <person name="Ahrendt S."/>
            <person name="Andreopoulos W."/>
            <person name="He G."/>
            <person name="LaButti K."/>
            <person name="Lipzen A."/>
            <person name="Ng V."/>
            <person name="Riley R."/>
            <person name="Sandor L."/>
            <person name="Barry K."/>
            <person name="Martinez A.T."/>
            <person name="Xiao Y."/>
            <person name="Gibbons J.G."/>
            <person name="Terashima K."/>
            <person name="Hibbett D.S."/>
            <person name="Grigoriev I.V."/>
        </authorList>
    </citation>
    <scope>NUCLEOTIDE SEQUENCE</scope>
    <source>
        <strain evidence="2">ET3784</strain>
    </source>
</reference>
<dbReference type="Proteomes" id="UP001176059">
    <property type="component" value="Unassembled WGS sequence"/>
</dbReference>
<feature type="region of interest" description="Disordered" evidence="1">
    <location>
        <begin position="21"/>
        <end position="41"/>
    </location>
</feature>
<evidence type="ECO:0000313" key="3">
    <source>
        <dbReference type="Proteomes" id="UP001176059"/>
    </source>
</evidence>
<organism evidence="2 3">
    <name type="scientific">Lentinula guzmanii</name>
    <dbReference type="NCBI Taxonomy" id="2804957"/>
    <lineage>
        <taxon>Eukaryota</taxon>
        <taxon>Fungi</taxon>
        <taxon>Dikarya</taxon>
        <taxon>Basidiomycota</taxon>
        <taxon>Agaricomycotina</taxon>
        <taxon>Agaricomycetes</taxon>
        <taxon>Agaricomycetidae</taxon>
        <taxon>Agaricales</taxon>
        <taxon>Marasmiineae</taxon>
        <taxon>Omphalotaceae</taxon>
        <taxon>Lentinula</taxon>
    </lineage>
</organism>
<reference evidence="2" key="2">
    <citation type="journal article" date="2023" name="Proc. Natl. Acad. Sci. U.S.A.">
        <title>A global phylogenomic analysis of the shiitake genus Lentinula.</title>
        <authorList>
            <person name="Sierra-Patev S."/>
            <person name="Min B."/>
            <person name="Naranjo-Ortiz M."/>
            <person name="Looney B."/>
            <person name="Konkel Z."/>
            <person name="Slot J.C."/>
            <person name="Sakamoto Y."/>
            <person name="Steenwyk J.L."/>
            <person name="Rokas A."/>
            <person name="Carro J."/>
            <person name="Camarero S."/>
            <person name="Ferreira P."/>
            <person name="Molpeceres G."/>
            <person name="Ruiz-Duenas F.J."/>
            <person name="Serrano A."/>
            <person name="Henrissat B."/>
            <person name="Drula E."/>
            <person name="Hughes K.W."/>
            <person name="Mata J.L."/>
            <person name="Ishikawa N.K."/>
            <person name="Vargas-Isla R."/>
            <person name="Ushijima S."/>
            <person name="Smith C.A."/>
            <person name="Donoghue J."/>
            <person name="Ahrendt S."/>
            <person name="Andreopoulos W."/>
            <person name="He G."/>
            <person name="LaButti K."/>
            <person name="Lipzen A."/>
            <person name="Ng V."/>
            <person name="Riley R."/>
            <person name="Sandor L."/>
            <person name="Barry K."/>
            <person name="Martinez A.T."/>
            <person name="Xiao Y."/>
            <person name="Gibbons J.G."/>
            <person name="Terashima K."/>
            <person name="Grigoriev I.V."/>
            <person name="Hibbett D."/>
        </authorList>
    </citation>
    <scope>NUCLEOTIDE SEQUENCE</scope>
    <source>
        <strain evidence="2">ET3784</strain>
    </source>
</reference>
<gene>
    <name evidence="2" type="ORF">DFJ43DRAFT_1153281</name>
</gene>
<dbReference type="EMBL" id="JANVFO010000018">
    <property type="protein sequence ID" value="KAJ3733274.1"/>
    <property type="molecule type" value="Genomic_DNA"/>
</dbReference>
<feature type="compositionally biased region" description="Acidic residues" evidence="1">
    <location>
        <begin position="174"/>
        <end position="183"/>
    </location>
</feature>
<dbReference type="AlphaFoldDB" id="A0AA38MUL3"/>
<feature type="compositionally biased region" description="Acidic residues" evidence="1">
    <location>
        <begin position="150"/>
        <end position="159"/>
    </location>
</feature>
<sequence>MADPIKKIPLLFTPTSLRRKMLKSEHRRGRQDSSGINRQEKLKLAEHHQKVAEARTKKDQTNAAKRLAAEQEIDVIIPILTLTELESCLLKGVDRYLTINDLTRHLKWHKKNGIAGAVTVLGGKRDEKIQLLRAAIERYLEARTSGDFVDAEVEGEEDHPEVTVEDLGGNSDGYDSEEEYYRT</sequence>
<protein>
    <submittedName>
        <fullName evidence="2">Uncharacterized protein</fullName>
    </submittedName>
</protein>
<accession>A0AA38MUL3</accession>
<evidence type="ECO:0000313" key="2">
    <source>
        <dbReference type="EMBL" id="KAJ3733274.1"/>
    </source>
</evidence>
<name>A0AA38MUL3_9AGAR</name>
<proteinExistence type="predicted"/>
<evidence type="ECO:0000256" key="1">
    <source>
        <dbReference type="SAM" id="MobiDB-lite"/>
    </source>
</evidence>
<keyword evidence="3" id="KW-1185">Reference proteome</keyword>
<feature type="region of interest" description="Disordered" evidence="1">
    <location>
        <begin position="150"/>
        <end position="183"/>
    </location>
</feature>
<comment type="caution">
    <text evidence="2">The sequence shown here is derived from an EMBL/GenBank/DDBJ whole genome shotgun (WGS) entry which is preliminary data.</text>
</comment>